<dbReference type="GO" id="GO:0004081">
    <property type="term" value="F:bis(5'-nucleosyl)-tetraphosphatase (asymmetrical) activity"/>
    <property type="evidence" value="ECO:0007669"/>
    <property type="project" value="TreeGrafter"/>
</dbReference>
<dbReference type="InterPro" id="IPR051325">
    <property type="entry name" value="Nudix_hydrolase_domain"/>
</dbReference>
<evidence type="ECO:0000256" key="4">
    <source>
        <dbReference type="ARBA" id="ARBA00022801"/>
    </source>
</evidence>
<reference evidence="7 8" key="1">
    <citation type="journal article" date="2019" name="Commun. Biol.">
        <title>The bagworm genome reveals a unique fibroin gene that provides high tensile strength.</title>
        <authorList>
            <person name="Kono N."/>
            <person name="Nakamura H."/>
            <person name="Ohtoshi R."/>
            <person name="Tomita M."/>
            <person name="Numata K."/>
            <person name="Arakawa K."/>
        </authorList>
    </citation>
    <scope>NUCLEOTIDE SEQUENCE [LARGE SCALE GENOMIC DNA]</scope>
</reference>
<organism evidence="7 8">
    <name type="scientific">Eumeta variegata</name>
    <name type="common">Bagworm moth</name>
    <name type="synonym">Eumeta japonica</name>
    <dbReference type="NCBI Taxonomy" id="151549"/>
    <lineage>
        <taxon>Eukaryota</taxon>
        <taxon>Metazoa</taxon>
        <taxon>Ecdysozoa</taxon>
        <taxon>Arthropoda</taxon>
        <taxon>Hexapoda</taxon>
        <taxon>Insecta</taxon>
        <taxon>Pterygota</taxon>
        <taxon>Neoptera</taxon>
        <taxon>Endopterygota</taxon>
        <taxon>Lepidoptera</taxon>
        <taxon>Glossata</taxon>
        <taxon>Ditrysia</taxon>
        <taxon>Tineoidea</taxon>
        <taxon>Psychidae</taxon>
        <taxon>Oiketicinae</taxon>
        <taxon>Eumeta</taxon>
    </lineage>
</organism>
<dbReference type="Gene3D" id="3.90.79.10">
    <property type="entry name" value="Nucleoside Triphosphate Pyrophosphohydrolase"/>
    <property type="match status" value="1"/>
</dbReference>
<dbReference type="GO" id="GO:0006167">
    <property type="term" value="P:AMP biosynthetic process"/>
    <property type="evidence" value="ECO:0007669"/>
    <property type="project" value="TreeGrafter"/>
</dbReference>
<dbReference type="PANTHER" id="PTHR21340:SF0">
    <property type="entry name" value="BIS(5'-NUCLEOSYL)-TETRAPHOSPHATASE [ASYMMETRICAL]"/>
    <property type="match status" value="1"/>
</dbReference>
<comment type="similarity">
    <text evidence="1">Belongs to the Nudix hydrolase family.</text>
</comment>
<evidence type="ECO:0000259" key="6">
    <source>
        <dbReference type="PROSITE" id="PS51462"/>
    </source>
</evidence>
<dbReference type="STRING" id="151549.A0A4C1Y5J2"/>
<feature type="domain" description="Nudix hydrolase" evidence="6">
    <location>
        <begin position="156"/>
        <end position="288"/>
    </location>
</feature>
<proteinExistence type="inferred from homology"/>
<gene>
    <name evidence="7" type="primary">NUDT2</name>
    <name evidence="7" type="ORF">EVAR_50934_1</name>
</gene>
<dbReference type="GO" id="GO:0000166">
    <property type="term" value="F:nucleotide binding"/>
    <property type="evidence" value="ECO:0007669"/>
    <property type="project" value="UniProtKB-KW"/>
</dbReference>
<dbReference type="InterPro" id="IPR000086">
    <property type="entry name" value="NUDIX_hydrolase_dom"/>
</dbReference>
<evidence type="ECO:0000313" key="8">
    <source>
        <dbReference type="Proteomes" id="UP000299102"/>
    </source>
</evidence>
<dbReference type="SUPFAM" id="SSF55811">
    <property type="entry name" value="Nudix"/>
    <property type="match status" value="1"/>
</dbReference>
<dbReference type="InterPro" id="IPR003565">
    <property type="entry name" value="Tetra_PHTase"/>
</dbReference>
<dbReference type="InterPro" id="IPR020084">
    <property type="entry name" value="NUDIX_hydrolase_CS"/>
</dbReference>
<evidence type="ECO:0000256" key="1">
    <source>
        <dbReference type="ARBA" id="ARBA00005582"/>
    </source>
</evidence>
<name>A0A4C1Y5J2_EUMVA</name>
<dbReference type="PROSITE" id="PS00893">
    <property type="entry name" value="NUDIX_BOX"/>
    <property type="match status" value="1"/>
</dbReference>
<evidence type="ECO:0000313" key="7">
    <source>
        <dbReference type="EMBL" id="GBP70112.1"/>
    </source>
</evidence>
<dbReference type="EMBL" id="BGZK01001063">
    <property type="protein sequence ID" value="GBP70112.1"/>
    <property type="molecule type" value="Genomic_DNA"/>
</dbReference>
<dbReference type="InterPro" id="IPR015797">
    <property type="entry name" value="NUDIX_hydrolase-like_dom_sf"/>
</dbReference>
<sequence>MCIKTAMTYASHVFVYIAPKALDRLQVIQNKFCIDATDAHWCIRNSILHRDLELPTIAKFMKDASKRFFNIVETHPNVLLRILSVGYRIHSPIHLTLSQRQTASVPGRTNGPDPCRCPVISYADVIPYGIAHRACHALSATLCAIRPLSTIDLVMTATRAAGLVIFRKLNDFVEFLLLQTSYGIHHWTPPKGHVDPGESDWVTALRETKEEAGLSENDLEVYKNITKTLHYNVNDKPKVVVYWLAKLKAPNSAINLSDEHQDFKWLGLKEAQQLSGFEDMKQLLAEFHESAIKT</sequence>
<keyword evidence="8" id="KW-1185">Reference proteome</keyword>
<comment type="caution">
    <text evidence="7">The sequence shown here is derived from an EMBL/GenBank/DDBJ whole genome shotgun (WGS) entry which is preliminary data.</text>
</comment>
<protein>
    <recommendedName>
        <fullName evidence="2">Bis(5'-nucleosyl)-tetraphosphatase [asymmetrical]</fullName>
    </recommendedName>
    <alternativeName>
        <fullName evidence="5">Diadenosine 5',5'''-P1,P4-tetraphosphate asymmetrical hydrolase</fullName>
    </alternativeName>
</protein>
<evidence type="ECO:0000256" key="2">
    <source>
        <dbReference type="ARBA" id="ARBA00018911"/>
    </source>
</evidence>
<dbReference type="PROSITE" id="PS51462">
    <property type="entry name" value="NUDIX"/>
    <property type="match status" value="1"/>
</dbReference>
<dbReference type="GO" id="GO:0006754">
    <property type="term" value="P:ATP biosynthetic process"/>
    <property type="evidence" value="ECO:0007669"/>
    <property type="project" value="TreeGrafter"/>
</dbReference>
<dbReference type="PANTHER" id="PTHR21340">
    <property type="entry name" value="DIADENOSINE 5,5-P1,P4-TETRAPHOSPHATE PYROPHOSPHOHYDROLASE MUTT"/>
    <property type="match status" value="1"/>
</dbReference>
<evidence type="ECO:0000256" key="5">
    <source>
        <dbReference type="ARBA" id="ARBA00032644"/>
    </source>
</evidence>
<keyword evidence="3" id="KW-0547">Nucleotide-binding</keyword>
<dbReference type="Proteomes" id="UP000299102">
    <property type="component" value="Unassembled WGS sequence"/>
</dbReference>
<dbReference type="AlphaFoldDB" id="A0A4C1Y5J2"/>
<dbReference type="PRINTS" id="PR01405">
    <property type="entry name" value="TETRPHPHTASE"/>
</dbReference>
<dbReference type="CDD" id="cd03428">
    <property type="entry name" value="NUDIX_Ap4A_Nudt2"/>
    <property type="match status" value="1"/>
</dbReference>
<keyword evidence="4" id="KW-0378">Hydrolase</keyword>
<dbReference type="OrthoDB" id="276276at2759"/>
<evidence type="ECO:0000256" key="3">
    <source>
        <dbReference type="ARBA" id="ARBA00022741"/>
    </source>
</evidence>
<dbReference type="Pfam" id="PF00293">
    <property type="entry name" value="NUDIX"/>
    <property type="match status" value="1"/>
</dbReference>
<accession>A0A4C1Y5J2</accession>